<reference evidence="3" key="2">
    <citation type="submission" date="2021-04" db="EMBL/GenBank/DDBJ databases">
        <authorList>
            <person name="Gilroy R."/>
        </authorList>
    </citation>
    <scope>NUCLEOTIDE SEQUENCE</scope>
    <source>
        <strain evidence="3">2189</strain>
    </source>
</reference>
<protein>
    <submittedName>
        <fullName evidence="3">Uncharacterized protein</fullName>
    </submittedName>
</protein>
<dbReference type="EMBL" id="DXEW01000015">
    <property type="protein sequence ID" value="HIX50216.1"/>
    <property type="molecule type" value="Genomic_DNA"/>
</dbReference>
<organism evidence="3 4">
    <name type="scientific">Candidatus Borkfalkia faecavium</name>
    <dbReference type="NCBI Taxonomy" id="2838508"/>
    <lineage>
        <taxon>Bacteria</taxon>
        <taxon>Bacillati</taxon>
        <taxon>Bacillota</taxon>
        <taxon>Clostridia</taxon>
        <taxon>Christensenellales</taxon>
        <taxon>Christensenellaceae</taxon>
        <taxon>Candidatus Borkfalkia</taxon>
    </lineage>
</organism>
<feature type="transmembrane region" description="Helical" evidence="2">
    <location>
        <begin position="42"/>
        <end position="62"/>
    </location>
</feature>
<proteinExistence type="predicted"/>
<name>A0A9D2AV36_9FIRM</name>
<keyword evidence="2" id="KW-1133">Transmembrane helix</keyword>
<feature type="transmembrane region" description="Helical" evidence="2">
    <location>
        <begin position="269"/>
        <end position="288"/>
    </location>
</feature>
<evidence type="ECO:0000256" key="2">
    <source>
        <dbReference type="SAM" id="Phobius"/>
    </source>
</evidence>
<keyword evidence="2" id="KW-0812">Transmembrane</keyword>
<evidence type="ECO:0000256" key="1">
    <source>
        <dbReference type="SAM" id="MobiDB-lite"/>
    </source>
</evidence>
<reference evidence="3" key="1">
    <citation type="journal article" date="2021" name="PeerJ">
        <title>Extensive microbial diversity within the chicken gut microbiome revealed by metagenomics and culture.</title>
        <authorList>
            <person name="Gilroy R."/>
            <person name="Ravi A."/>
            <person name="Getino M."/>
            <person name="Pursley I."/>
            <person name="Horton D.L."/>
            <person name="Alikhan N.F."/>
            <person name="Baker D."/>
            <person name="Gharbi K."/>
            <person name="Hall N."/>
            <person name="Watson M."/>
            <person name="Adriaenssens E.M."/>
            <person name="Foster-Nyarko E."/>
            <person name="Jarju S."/>
            <person name="Secka A."/>
            <person name="Antonio M."/>
            <person name="Oren A."/>
            <person name="Chaudhuri R.R."/>
            <person name="La Ragione R."/>
            <person name="Hildebrand F."/>
            <person name="Pallen M.J."/>
        </authorList>
    </citation>
    <scope>NUCLEOTIDE SEQUENCE</scope>
    <source>
        <strain evidence="3">2189</strain>
    </source>
</reference>
<dbReference type="PROSITE" id="PS51257">
    <property type="entry name" value="PROKAR_LIPOPROTEIN"/>
    <property type="match status" value="1"/>
</dbReference>
<feature type="transmembrane region" description="Helical" evidence="2">
    <location>
        <begin position="122"/>
        <end position="144"/>
    </location>
</feature>
<accession>A0A9D2AV36</accession>
<comment type="caution">
    <text evidence="3">The sequence shown here is derived from an EMBL/GenBank/DDBJ whole genome shotgun (WGS) entry which is preliminary data.</text>
</comment>
<gene>
    <name evidence="3" type="ORF">H9851_02930</name>
</gene>
<feature type="transmembrane region" description="Helical" evidence="2">
    <location>
        <begin position="201"/>
        <end position="220"/>
    </location>
</feature>
<evidence type="ECO:0000313" key="3">
    <source>
        <dbReference type="EMBL" id="HIX50216.1"/>
    </source>
</evidence>
<keyword evidence="2" id="KW-0472">Membrane</keyword>
<feature type="transmembrane region" description="Helical" evidence="2">
    <location>
        <begin position="232"/>
        <end position="257"/>
    </location>
</feature>
<sequence length="324" mass="34629">MKKFFSYLKRPPAGFVVFAVLAAAACIAGAIACAACGYTGWYVYALYAAAALSLAYIVYLSVRGGSALRAKAEARAKAHPLAESFLFNGSFRAGVLFSLSFIVNVAYALLCGVLGIALRASWYGMFSFYYLLLSALRCGLLAGAMRSRRRAAGDARGLLVSRWKLYRLCGIALFVLEFALAAAVTVMVAVGRPAPVSEVMAIASAAYTFYKVISAAVAFVKVRRLHDPLLQAFRNINLADAAVSLLSLQVTLVAVFSQGEGESMKPLNAAMGFFVCLFTIALGAWMIAEAGARLRKLQKEEGVTEKDKAGDARDENASAEDKSN</sequence>
<dbReference type="AlphaFoldDB" id="A0A9D2AV36"/>
<evidence type="ECO:0000313" key="4">
    <source>
        <dbReference type="Proteomes" id="UP000886847"/>
    </source>
</evidence>
<feature type="region of interest" description="Disordered" evidence="1">
    <location>
        <begin position="300"/>
        <end position="324"/>
    </location>
</feature>
<feature type="transmembrane region" description="Helical" evidence="2">
    <location>
        <begin position="95"/>
        <end position="116"/>
    </location>
</feature>
<feature type="transmembrane region" description="Helical" evidence="2">
    <location>
        <begin position="165"/>
        <end position="189"/>
    </location>
</feature>
<dbReference type="Proteomes" id="UP000886847">
    <property type="component" value="Unassembled WGS sequence"/>
</dbReference>